<reference evidence="2" key="1">
    <citation type="journal article" date="2008" name="ISME J.">
        <title>Genomic patterns of recombination, clonal divergence and environment in marine microbial populations.</title>
        <authorList>
            <person name="Konstantinidis K.T."/>
            <person name="Delong E.F."/>
        </authorList>
    </citation>
    <scope>NUCLEOTIDE SEQUENCE</scope>
</reference>
<organism evidence="2">
    <name type="scientific">uncultured marine microorganism HF4000_010I05</name>
    <dbReference type="NCBI Taxonomy" id="455517"/>
    <lineage>
        <taxon>unclassified sequences</taxon>
        <taxon>environmental samples</taxon>
    </lineage>
</organism>
<dbReference type="AlphaFoldDB" id="B3T1J0"/>
<dbReference type="EMBL" id="EU016576">
    <property type="protein sequence ID" value="ABZ06449.1"/>
    <property type="molecule type" value="Genomic_DNA"/>
</dbReference>
<name>B3T1J0_9ZZZZ</name>
<dbReference type="SUPFAM" id="SSF88697">
    <property type="entry name" value="PUA domain-like"/>
    <property type="match status" value="1"/>
</dbReference>
<gene>
    <name evidence="2" type="ORF">ALOHA_HF4000010I05ctg1g13</name>
</gene>
<evidence type="ECO:0000259" key="1">
    <source>
        <dbReference type="Pfam" id="PF04266"/>
    </source>
</evidence>
<proteinExistence type="predicted"/>
<protein>
    <recommendedName>
        <fullName evidence="1">ASCH domain-containing protein</fullName>
    </recommendedName>
</protein>
<accession>B3T1J0</accession>
<dbReference type="CDD" id="cd06554">
    <property type="entry name" value="ASCH_ASC-1_like"/>
    <property type="match status" value="1"/>
</dbReference>
<sequence>MHALSIRQPWAWLIVNGYKSIENRTWATDFRGRVYVHAGKRVKTGDFQEQRDYIRESGLILPEEPPLGAIVGEVIITDCVDASSNPWFCGPYGFLLSSPVAYKDPIPYRGQLGFFQV</sequence>
<evidence type="ECO:0000313" key="2">
    <source>
        <dbReference type="EMBL" id="ABZ06449.1"/>
    </source>
</evidence>
<dbReference type="InterPro" id="IPR007374">
    <property type="entry name" value="ASCH_domain"/>
</dbReference>
<dbReference type="Pfam" id="PF04266">
    <property type="entry name" value="ASCH"/>
    <property type="match status" value="1"/>
</dbReference>
<feature type="domain" description="ASCH" evidence="1">
    <location>
        <begin position="4"/>
        <end position="81"/>
    </location>
</feature>
<dbReference type="Gene3D" id="2.30.130.30">
    <property type="entry name" value="Hypothetical protein"/>
    <property type="match status" value="1"/>
</dbReference>
<dbReference type="InterPro" id="IPR015947">
    <property type="entry name" value="PUA-like_sf"/>
</dbReference>